<dbReference type="GO" id="GO:0046872">
    <property type="term" value="F:metal ion binding"/>
    <property type="evidence" value="ECO:0007669"/>
    <property type="project" value="UniProtKB-UniRule"/>
</dbReference>
<dbReference type="InterPro" id="IPR008257">
    <property type="entry name" value="Pept_M19"/>
</dbReference>
<dbReference type="PANTHER" id="PTHR10443:SF47">
    <property type="entry name" value="DIPEPTIDASE"/>
    <property type="match status" value="1"/>
</dbReference>
<keyword evidence="1" id="KW-0482">Metalloprotease</keyword>
<sequence length="184" mass="20665">MVFFLSLQTIIREMNRLGMMVDLSHVSTGTMRDALEVSEAPVIFSHSSAYELCNSSRNVQDDMLQSLAKNGGLIMVNFYSRFLSCSENSTVHDAVGEQQEEEEENENENTPKGLEDVSSYPTLFAELLGAGWSIEDLTKLAGGNFLRVLQQVEKIRDEKRAANVKPYEDHPNFRAEDPYNCTSS</sequence>
<dbReference type="GO" id="GO:0006508">
    <property type="term" value="P:proteolysis"/>
    <property type="evidence" value="ECO:0007669"/>
    <property type="project" value="UniProtKB-KW"/>
</dbReference>
<dbReference type="PROSITE" id="PS51365">
    <property type="entry name" value="RENAL_DIPEPTIDASE_2"/>
    <property type="match status" value="1"/>
</dbReference>
<keyword evidence="1" id="KW-0378">Hydrolase</keyword>
<feature type="compositionally biased region" description="Basic and acidic residues" evidence="2">
    <location>
        <begin position="159"/>
        <end position="177"/>
    </location>
</feature>
<dbReference type="SUPFAM" id="SSF51556">
    <property type="entry name" value="Metallo-dependent hydrolases"/>
    <property type="match status" value="1"/>
</dbReference>
<keyword evidence="1" id="KW-0472">Membrane</keyword>
<dbReference type="InterPro" id="IPR032466">
    <property type="entry name" value="Metal_Hydrolase"/>
</dbReference>
<feature type="region of interest" description="Disordered" evidence="2">
    <location>
        <begin position="91"/>
        <end position="116"/>
    </location>
</feature>
<comment type="similarity">
    <text evidence="1">Belongs to the metallo-dependent hydrolases superfamily. Peptidase M19 family.</text>
</comment>
<dbReference type="GO" id="GO:0070573">
    <property type="term" value="F:metallodipeptidase activity"/>
    <property type="evidence" value="ECO:0007669"/>
    <property type="project" value="InterPro"/>
</dbReference>
<keyword evidence="1" id="KW-0479">Metal-binding</keyword>
<comment type="cofactor">
    <cofactor evidence="1">
        <name>Zn(2+)</name>
        <dbReference type="ChEBI" id="CHEBI:29105"/>
    </cofactor>
</comment>
<dbReference type="PANTHER" id="PTHR10443">
    <property type="entry name" value="MICROSOMAL DIPEPTIDASE"/>
    <property type="match status" value="1"/>
</dbReference>
<dbReference type="VEuPathDB" id="VectorBase:GAUT027867"/>
<organism evidence="3 4">
    <name type="scientific">Glossina austeni</name>
    <name type="common">Savannah tsetse fly</name>
    <dbReference type="NCBI Taxonomy" id="7395"/>
    <lineage>
        <taxon>Eukaryota</taxon>
        <taxon>Metazoa</taxon>
        <taxon>Ecdysozoa</taxon>
        <taxon>Arthropoda</taxon>
        <taxon>Hexapoda</taxon>
        <taxon>Insecta</taxon>
        <taxon>Pterygota</taxon>
        <taxon>Neoptera</taxon>
        <taxon>Endopterygota</taxon>
        <taxon>Diptera</taxon>
        <taxon>Brachycera</taxon>
        <taxon>Muscomorpha</taxon>
        <taxon>Hippoboscoidea</taxon>
        <taxon>Glossinidae</taxon>
        <taxon>Glossina</taxon>
    </lineage>
</organism>
<feature type="compositionally biased region" description="Acidic residues" evidence="2">
    <location>
        <begin position="98"/>
        <end position="107"/>
    </location>
</feature>
<reference evidence="3" key="1">
    <citation type="submission" date="2020-05" db="UniProtKB">
        <authorList>
            <consortium name="EnsemblMetazoa"/>
        </authorList>
    </citation>
    <scope>IDENTIFICATION</scope>
    <source>
        <strain evidence="3">TTRI</strain>
    </source>
</reference>
<keyword evidence="1" id="KW-0224">Dipeptidase</keyword>
<dbReference type="AlphaFoldDB" id="A0A1A9V6X5"/>
<evidence type="ECO:0000256" key="1">
    <source>
        <dbReference type="RuleBase" id="RU341113"/>
    </source>
</evidence>
<keyword evidence="1" id="KW-0325">Glycoprotein</keyword>
<dbReference type="Gene3D" id="3.20.20.140">
    <property type="entry name" value="Metal-dependent hydrolases"/>
    <property type="match status" value="2"/>
</dbReference>
<dbReference type="EnsemblMetazoa" id="GAUT027867-RA">
    <property type="protein sequence ID" value="GAUT027867-PA"/>
    <property type="gene ID" value="GAUT027867"/>
</dbReference>
<protein>
    <recommendedName>
        <fullName evidence="1">Dipeptidase</fullName>
        <ecNumber evidence="1">3.4.13.19</ecNumber>
    </recommendedName>
</protein>
<dbReference type="Proteomes" id="UP000078200">
    <property type="component" value="Unassembled WGS sequence"/>
</dbReference>
<dbReference type="GO" id="GO:0098552">
    <property type="term" value="C:side of membrane"/>
    <property type="evidence" value="ECO:0007669"/>
    <property type="project" value="UniProtKB-KW"/>
</dbReference>
<proteinExistence type="inferred from homology"/>
<dbReference type="EC" id="3.4.13.19" evidence="1"/>
<feature type="region of interest" description="Disordered" evidence="2">
    <location>
        <begin position="159"/>
        <end position="184"/>
    </location>
</feature>
<name>A0A1A9V6X5_GLOAU</name>
<keyword evidence="1" id="KW-0449">Lipoprotein</keyword>
<dbReference type="Pfam" id="PF01244">
    <property type="entry name" value="Peptidase_M19"/>
    <property type="match status" value="2"/>
</dbReference>
<evidence type="ECO:0000313" key="4">
    <source>
        <dbReference type="Proteomes" id="UP000078200"/>
    </source>
</evidence>
<comment type="catalytic activity">
    <reaction evidence="1">
        <text>an L-aminoacyl-L-amino acid + H2O = 2 an L-alpha-amino acid</text>
        <dbReference type="Rhea" id="RHEA:48940"/>
        <dbReference type="ChEBI" id="CHEBI:15377"/>
        <dbReference type="ChEBI" id="CHEBI:59869"/>
        <dbReference type="ChEBI" id="CHEBI:77460"/>
        <dbReference type="EC" id="3.4.13.19"/>
    </reaction>
</comment>
<keyword evidence="1" id="KW-0645">Protease</keyword>
<keyword evidence="1" id="KW-1015">Disulfide bond</keyword>
<accession>A0A1A9V6X5</accession>
<keyword evidence="1" id="KW-0862">Zinc</keyword>
<keyword evidence="1" id="KW-0336">GPI-anchor</keyword>
<evidence type="ECO:0000256" key="2">
    <source>
        <dbReference type="SAM" id="MobiDB-lite"/>
    </source>
</evidence>
<keyword evidence="4" id="KW-1185">Reference proteome</keyword>
<comment type="subunit">
    <text evidence="1">Homodimer; disulfide-linked.</text>
</comment>
<dbReference type="STRING" id="7395.A0A1A9V6X5"/>
<evidence type="ECO:0000313" key="3">
    <source>
        <dbReference type="EnsemblMetazoa" id="GAUT027867-PA"/>
    </source>
</evidence>
<comment type="subcellular location">
    <subcellularLocation>
        <location evidence="1">Membrane</location>
        <topology evidence="1">Lipid-anchor</topology>
        <topology evidence="1">GPI-anchor</topology>
    </subcellularLocation>
</comment>